<dbReference type="CDD" id="cd04433">
    <property type="entry name" value="AFD_class_I"/>
    <property type="match status" value="1"/>
</dbReference>
<dbReference type="EMBL" id="PKGO01000002">
    <property type="protein sequence ID" value="PKY71006.1"/>
    <property type="molecule type" value="Genomic_DNA"/>
</dbReference>
<dbReference type="Proteomes" id="UP000242755">
    <property type="component" value="Unassembled WGS sequence"/>
</dbReference>
<dbReference type="InterPro" id="IPR042099">
    <property type="entry name" value="ANL_N_sf"/>
</dbReference>
<dbReference type="Gene3D" id="3.40.50.12780">
    <property type="entry name" value="N-terminal domain of ligase-like"/>
    <property type="match status" value="1"/>
</dbReference>
<dbReference type="STRING" id="1176165.GCA_001584405_00146"/>
<feature type="compositionally biased region" description="Polar residues" evidence="3">
    <location>
        <begin position="475"/>
        <end position="484"/>
    </location>
</feature>
<name>A0A2I1IIP5_9MICO</name>
<dbReference type="GO" id="GO:0006631">
    <property type="term" value="P:fatty acid metabolic process"/>
    <property type="evidence" value="ECO:0007669"/>
    <property type="project" value="TreeGrafter"/>
</dbReference>
<evidence type="ECO:0000256" key="3">
    <source>
        <dbReference type="SAM" id="MobiDB-lite"/>
    </source>
</evidence>
<accession>A0A2I1IIP5</accession>
<keyword evidence="2 5" id="KW-0436">Ligase</keyword>
<comment type="caution">
    <text evidence="5">The sequence shown here is derived from an EMBL/GenBank/DDBJ whole genome shotgun (WGS) entry which is preliminary data.</text>
</comment>
<organism evidence="5 6">
    <name type="scientific">Brevibacterium ravenspurgense</name>
    <dbReference type="NCBI Taxonomy" id="479117"/>
    <lineage>
        <taxon>Bacteria</taxon>
        <taxon>Bacillati</taxon>
        <taxon>Actinomycetota</taxon>
        <taxon>Actinomycetes</taxon>
        <taxon>Micrococcales</taxon>
        <taxon>Brevibacteriaceae</taxon>
        <taxon>Brevibacterium</taxon>
    </lineage>
</organism>
<gene>
    <name evidence="5" type="ORF">CYJ40_02825</name>
</gene>
<dbReference type="SUPFAM" id="SSF56801">
    <property type="entry name" value="Acetyl-CoA synthetase-like"/>
    <property type="match status" value="1"/>
</dbReference>
<comment type="similarity">
    <text evidence="1">Belongs to the ATP-dependent AMP-binding enzyme family.</text>
</comment>
<evidence type="ECO:0000259" key="4">
    <source>
        <dbReference type="Pfam" id="PF00501"/>
    </source>
</evidence>
<dbReference type="PROSITE" id="PS00455">
    <property type="entry name" value="AMP_BINDING"/>
    <property type="match status" value="1"/>
</dbReference>
<evidence type="ECO:0000256" key="2">
    <source>
        <dbReference type="ARBA" id="ARBA00022598"/>
    </source>
</evidence>
<reference evidence="5 6" key="1">
    <citation type="submission" date="2017-12" db="EMBL/GenBank/DDBJ databases">
        <title>Phylogenetic diversity of female urinary microbiome.</title>
        <authorList>
            <person name="Thomas-White K."/>
            <person name="Wolfe A.J."/>
        </authorList>
    </citation>
    <scope>NUCLEOTIDE SEQUENCE [LARGE SCALE GENOMIC DNA]</scope>
    <source>
        <strain evidence="5 6">UMB0426</strain>
    </source>
</reference>
<dbReference type="PANTHER" id="PTHR43201">
    <property type="entry name" value="ACYL-COA SYNTHETASE"/>
    <property type="match status" value="1"/>
</dbReference>
<dbReference type="Pfam" id="PF00501">
    <property type="entry name" value="AMP-binding"/>
    <property type="match status" value="1"/>
</dbReference>
<protein>
    <submittedName>
        <fullName evidence="5">Long-chain fatty acid--CoA ligase</fullName>
    </submittedName>
</protein>
<dbReference type="InterPro" id="IPR020845">
    <property type="entry name" value="AMP-binding_CS"/>
</dbReference>
<dbReference type="Gene3D" id="3.30.300.30">
    <property type="match status" value="1"/>
</dbReference>
<sequence>MPITHSILTTAANHPDRPAIVGEHARLTYAELAEDGRRVIAAARHLLAQAPNLPTPAPETQGAPVIAVSSTSAFEAARIMAGLAGYRAVSATIDPRWPVDHQRHVIAEVGIGLVIVDDDQAQAHLLSALGSDWGGVVVPVQRFREIQAQVQPAEPPQVRDAAEPYLMLFSSGTTSSPKAFLKTRGQYRANFAVSSRYLEPLPGVATLAPGAFAYSLTLYAAVECLASGGEVHLADKLSLPGLGKRVAQQQITRIVTVPAVLRGIIAQATRRPKHFAGLELIVVGGANLPNELRKDLAEVLPHVRLISYYGAAEIGFIGDARGEDSTWNQIYDGIQVEIRDDEGNTVPDGEIGTLWVLAESRSDDYIAGTADVHLLDERGWATVEDQGRIAVVDGKRQLQLLGRKGDIINVGGHKVALPEVTRAYAGLTVGGQHREAVAVGLPDAALGTAVALVVEVGDLVPADSGDGVWPDSQEKSGSLEQNESVPVLPEELSKASLREHGRKHLAPQFVPSKYYVVEALPRTVGGKVRATETVGLIETGGKGVVRL</sequence>
<evidence type="ECO:0000313" key="6">
    <source>
        <dbReference type="Proteomes" id="UP000242755"/>
    </source>
</evidence>
<feature type="region of interest" description="Disordered" evidence="3">
    <location>
        <begin position="464"/>
        <end position="487"/>
    </location>
</feature>
<feature type="domain" description="AMP-dependent synthetase/ligase" evidence="4">
    <location>
        <begin position="10"/>
        <end position="356"/>
    </location>
</feature>
<dbReference type="RefSeq" id="WP_101671981.1">
    <property type="nucleotide sequence ID" value="NZ_PKGO01000002.1"/>
</dbReference>
<evidence type="ECO:0000313" key="5">
    <source>
        <dbReference type="EMBL" id="PKY71006.1"/>
    </source>
</evidence>
<dbReference type="GO" id="GO:0031956">
    <property type="term" value="F:medium-chain fatty acid-CoA ligase activity"/>
    <property type="evidence" value="ECO:0007669"/>
    <property type="project" value="TreeGrafter"/>
</dbReference>
<proteinExistence type="inferred from homology"/>
<dbReference type="AlphaFoldDB" id="A0A2I1IIP5"/>
<dbReference type="PANTHER" id="PTHR43201:SF5">
    <property type="entry name" value="MEDIUM-CHAIN ACYL-COA LIGASE ACSF2, MITOCHONDRIAL"/>
    <property type="match status" value="1"/>
</dbReference>
<dbReference type="InterPro" id="IPR045851">
    <property type="entry name" value="AMP-bd_C_sf"/>
</dbReference>
<dbReference type="InterPro" id="IPR000873">
    <property type="entry name" value="AMP-dep_synth/lig_dom"/>
</dbReference>
<evidence type="ECO:0000256" key="1">
    <source>
        <dbReference type="ARBA" id="ARBA00006432"/>
    </source>
</evidence>